<dbReference type="CDD" id="cd07563">
    <property type="entry name" value="Peptidase_S41_IRBP"/>
    <property type="match status" value="1"/>
</dbReference>
<dbReference type="AlphaFoldDB" id="A0A1M6H7T4"/>
<reference evidence="2 3" key="1">
    <citation type="submission" date="2016-11" db="EMBL/GenBank/DDBJ databases">
        <authorList>
            <person name="Jaros S."/>
            <person name="Januszkiewicz K."/>
            <person name="Wedrychowicz H."/>
        </authorList>
    </citation>
    <scope>NUCLEOTIDE SEQUENCE [LARGE SCALE GENOMIC DNA]</scope>
    <source>
        <strain evidence="2 3">DSM 22807</strain>
    </source>
</reference>
<dbReference type="RefSeq" id="WP_072783539.1">
    <property type="nucleotide sequence ID" value="NZ_FQZH01000002.1"/>
</dbReference>
<dbReference type="GO" id="GO:0006508">
    <property type="term" value="P:proteolysis"/>
    <property type="evidence" value="ECO:0007669"/>
    <property type="project" value="UniProtKB-KW"/>
</dbReference>
<keyword evidence="2" id="KW-0378">Hydrolase</keyword>
<dbReference type="Gene3D" id="3.30.750.44">
    <property type="match status" value="1"/>
</dbReference>
<keyword evidence="3" id="KW-1185">Reference proteome</keyword>
<evidence type="ECO:0000313" key="3">
    <source>
        <dbReference type="Proteomes" id="UP000184232"/>
    </source>
</evidence>
<dbReference type="Proteomes" id="UP000184232">
    <property type="component" value="Unassembled WGS sequence"/>
</dbReference>
<organism evidence="2 3">
    <name type="scientific">Flavobacterium haoranii</name>
    <dbReference type="NCBI Taxonomy" id="683124"/>
    <lineage>
        <taxon>Bacteria</taxon>
        <taxon>Pseudomonadati</taxon>
        <taxon>Bacteroidota</taxon>
        <taxon>Flavobacteriia</taxon>
        <taxon>Flavobacteriales</taxon>
        <taxon>Flavobacteriaceae</taxon>
        <taxon>Flavobacterium</taxon>
    </lineage>
</organism>
<dbReference type="Pfam" id="PF14684">
    <property type="entry name" value="Tricorn_C1"/>
    <property type="match status" value="1"/>
</dbReference>
<dbReference type="OrthoDB" id="6397760at2"/>
<dbReference type="PROSITE" id="PS51257">
    <property type="entry name" value="PROKAR_LIPOPROTEIN"/>
    <property type="match status" value="1"/>
</dbReference>
<dbReference type="InterPro" id="IPR029045">
    <property type="entry name" value="ClpP/crotonase-like_dom_sf"/>
</dbReference>
<dbReference type="InterPro" id="IPR028204">
    <property type="entry name" value="Tricorn_C1"/>
</dbReference>
<dbReference type="EMBL" id="FQZH01000002">
    <property type="protein sequence ID" value="SHJ18224.1"/>
    <property type="molecule type" value="Genomic_DNA"/>
</dbReference>
<dbReference type="PANTHER" id="PTHR11261:SF3">
    <property type="entry name" value="RETINOL-BINDING PROTEIN 3"/>
    <property type="match status" value="1"/>
</dbReference>
<dbReference type="InterPro" id="IPR005151">
    <property type="entry name" value="Tail-specific_protease"/>
</dbReference>
<name>A0A1M6H7T4_9FLAO</name>
<feature type="domain" description="Tail specific protease" evidence="1">
    <location>
        <begin position="198"/>
        <end position="436"/>
    </location>
</feature>
<dbReference type="Pfam" id="PF03572">
    <property type="entry name" value="Peptidase_S41"/>
    <property type="match status" value="1"/>
</dbReference>
<dbReference type="Gene3D" id="3.90.226.10">
    <property type="entry name" value="2-enoyl-CoA Hydratase, Chain A, domain 1"/>
    <property type="match status" value="1"/>
</dbReference>
<sequence length="473" mass="55058">MKNIKFLSVFTLFFILCSCNEKVSKEKPKPDGIWKQIGYGNIIELNDTLISVYNISKQDCNLSFKEHILDFGKVKKYSKDTLTIQHGNDDWLFTRLDKLPNLCKTASELNHDPKINFQVFWDTFNEHYASFDIKNIDWNEIYKKYEPKVNENTTDLELYTIFRQMIELLNDGHVKMEVPEKIENEFKNQIEEQEEKYSKLDEFNLNKEIAEFYVDSLRNYNAGMVRYGLIEENVGYIQINSMLMLADYDLEKDLDLRNFYGQYWEKAENRKDEIQRQDEVDGIDKILNSIIKNLPQAKSYILDLRFNGGGKDAVALNILNHFSNKEKLAYTKKARIEKGFANPQKFKIIPSENHFSGNVYLLTSHLTASASEILVLASLANSNFKRIGSTTEGIFSSTLDKELPNGWEYELSNEVYQDLNGKNYENVGISADYPLEYSTNKDEFLDQLTNDLKNKKDKAIELVIELEKEKSGK</sequence>
<evidence type="ECO:0000313" key="2">
    <source>
        <dbReference type="EMBL" id="SHJ18224.1"/>
    </source>
</evidence>
<proteinExistence type="predicted"/>
<protein>
    <submittedName>
        <fullName evidence="2">Tricorn protease C1 domain-containing protein</fullName>
    </submittedName>
</protein>
<gene>
    <name evidence="2" type="ORF">SAMN05444337_1458</name>
</gene>
<dbReference type="STRING" id="683124.SAMN05444337_1458"/>
<accession>A0A1M6H7T4</accession>
<dbReference type="SUPFAM" id="SSF52096">
    <property type="entry name" value="ClpP/crotonase"/>
    <property type="match status" value="1"/>
</dbReference>
<dbReference type="GO" id="GO:0008236">
    <property type="term" value="F:serine-type peptidase activity"/>
    <property type="evidence" value="ECO:0007669"/>
    <property type="project" value="InterPro"/>
</dbReference>
<dbReference type="SMART" id="SM00245">
    <property type="entry name" value="TSPc"/>
    <property type="match status" value="1"/>
</dbReference>
<keyword evidence="2" id="KW-0645">Protease</keyword>
<evidence type="ECO:0000259" key="1">
    <source>
        <dbReference type="SMART" id="SM00245"/>
    </source>
</evidence>
<dbReference type="PANTHER" id="PTHR11261">
    <property type="entry name" value="INTERPHOTORECEPTOR RETINOID-BINDING PROTEIN"/>
    <property type="match status" value="1"/>
</dbReference>